<gene>
    <name evidence="4" type="ORF">ACFS7Y_05170</name>
</gene>
<evidence type="ECO:0000256" key="1">
    <source>
        <dbReference type="ARBA" id="ARBA00001913"/>
    </source>
</evidence>
<dbReference type="EMBL" id="JBHUPB010000004">
    <property type="protein sequence ID" value="MFD2966763.1"/>
    <property type="molecule type" value="Genomic_DNA"/>
</dbReference>
<dbReference type="PANTHER" id="PTHR11122">
    <property type="entry name" value="APOSPORY-ASSOCIATED PROTEIN C-RELATED"/>
    <property type="match status" value="1"/>
</dbReference>
<dbReference type="Gene3D" id="2.70.98.10">
    <property type="match status" value="1"/>
</dbReference>
<reference evidence="5" key="1">
    <citation type="journal article" date="2019" name="Int. J. Syst. Evol. Microbiol.">
        <title>The Global Catalogue of Microorganisms (GCM) 10K type strain sequencing project: providing services to taxonomists for standard genome sequencing and annotation.</title>
        <authorList>
            <consortium name="The Broad Institute Genomics Platform"/>
            <consortium name="The Broad Institute Genome Sequencing Center for Infectious Disease"/>
            <person name="Wu L."/>
            <person name="Ma J."/>
        </authorList>
    </citation>
    <scope>NUCLEOTIDE SEQUENCE [LARGE SCALE GENOMIC DNA]</scope>
    <source>
        <strain evidence="5">KCTC 22814</strain>
    </source>
</reference>
<dbReference type="CDD" id="cd09024">
    <property type="entry name" value="Aldose_epim_lacX"/>
    <property type="match status" value="1"/>
</dbReference>
<keyword evidence="3" id="KW-0106">Calcium</keyword>
<evidence type="ECO:0000313" key="4">
    <source>
        <dbReference type="EMBL" id="MFD2966763.1"/>
    </source>
</evidence>
<evidence type="ECO:0000256" key="2">
    <source>
        <dbReference type="ARBA" id="ARBA00011245"/>
    </source>
</evidence>
<protein>
    <submittedName>
        <fullName evidence="4">Aldose 1-epimerase family protein</fullName>
    </submittedName>
</protein>
<dbReference type="SUPFAM" id="SSF74650">
    <property type="entry name" value="Galactose mutarotase-like"/>
    <property type="match status" value="1"/>
</dbReference>
<comment type="subunit">
    <text evidence="2">Monomer.</text>
</comment>
<dbReference type="InterPro" id="IPR014718">
    <property type="entry name" value="GH-type_carb-bd"/>
</dbReference>
<dbReference type="RefSeq" id="WP_320182464.1">
    <property type="nucleotide sequence ID" value="NZ_CP138332.1"/>
</dbReference>
<comment type="cofactor">
    <cofactor evidence="1">
        <name>Ca(2+)</name>
        <dbReference type="ChEBI" id="CHEBI:29108"/>
    </cofactor>
</comment>
<dbReference type="Pfam" id="PF01263">
    <property type="entry name" value="Aldose_epim"/>
    <property type="match status" value="1"/>
</dbReference>
<evidence type="ECO:0000256" key="3">
    <source>
        <dbReference type="ARBA" id="ARBA00022837"/>
    </source>
</evidence>
<comment type="caution">
    <text evidence="4">The sequence shown here is derived from an EMBL/GenBank/DDBJ whole genome shotgun (WGS) entry which is preliminary data.</text>
</comment>
<evidence type="ECO:0000313" key="5">
    <source>
        <dbReference type="Proteomes" id="UP001597525"/>
    </source>
</evidence>
<keyword evidence="5" id="KW-1185">Reference proteome</keyword>
<dbReference type="PANTHER" id="PTHR11122:SF13">
    <property type="entry name" value="GLUCOSE-6-PHOSPHATE 1-EPIMERASE"/>
    <property type="match status" value="1"/>
</dbReference>
<sequence length="289" mass="33396">MYSLDNDHLHIDIAPEGAELRSLLSKADGREYMWQRDAAYWPKSSPLLFPIVGELKNGQYLFEGQWYKLPKHGFARDRTFAVLEQKPQEITFVLEADAESKAMYPFDFRLLLRYVLQGHTLSCSYELQNKGDDPLYFSLGGHPAFQLNLSNGKHFADYYLVFGKDHALTRYFLKKGLLDTQAEWQPLEGIRLPLRANMFDKDAWVLKDLRSSNVLLQNRQGDYRLDFQFSGFPYFGLWAPSGAPFICLEPWCGVNDTQQHAGDLRQKEGIVELEGNGRWRRTWSVTVGL</sequence>
<dbReference type="InterPro" id="IPR011013">
    <property type="entry name" value="Gal_mutarotase_sf_dom"/>
</dbReference>
<proteinExistence type="predicted"/>
<name>A0ABW6BEA1_9SPHI</name>
<accession>A0ABW6BEA1</accession>
<dbReference type="Proteomes" id="UP001597525">
    <property type="component" value="Unassembled WGS sequence"/>
</dbReference>
<dbReference type="InterPro" id="IPR008183">
    <property type="entry name" value="Aldose_1/G6P_1-epimerase"/>
</dbReference>
<organism evidence="4 5">
    <name type="scientific">Sphingobacterium bambusae</name>
    <dbReference type="NCBI Taxonomy" id="662858"/>
    <lineage>
        <taxon>Bacteria</taxon>
        <taxon>Pseudomonadati</taxon>
        <taxon>Bacteroidota</taxon>
        <taxon>Sphingobacteriia</taxon>
        <taxon>Sphingobacteriales</taxon>
        <taxon>Sphingobacteriaceae</taxon>
        <taxon>Sphingobacterium</taxon>
    </lineage>
</organism>
<dbReference type="InterPro" id="IPR037481">
    <property type="entry name" value="LacX"/>
</dbReference>